<accession>A0A848DC52</accession>
<dbReference type="GO" id="GO:0052592">
    <property type="term" value="F:oxidoreductase activity, acting on CH or CH2 groups, with an iron-sulfur protein as acceptor"/>
    <property type="evidence" value="ECO:0007669"/>
    <property type="project" value="TreeGrafter"/>
</dbReference>
<dbReference type="InterPro" id="IPR045220">
    <property type="entry name" value="FRHB/FDHB/HCAR-like"/>
</dbReference>
<dbReference type="Proteomes" id="UP000606580">
    <property type="component" value="Unassembled WGS sequence"/>
</dbReference>
<dbReference type="Gene3D" id="3.30.70.20">
    <property type="match status" value="1"/>
</dbReference>
<dbReference type="SUPFAM" id="SSF54862">
    <property type="entry name" value="4Fe-4S ferredoxins"/>
    <property type="match status" value="1"/>
</dbReference>
<dbReference type="Pfam" id="PF04432">
    <property type="entry name" value="FrhB_FdhB_C"/>
    <property type="match status" value="1"/>
</dbReference>
<proteinExistence type="predicted"/>
<dbReference type="PANTHER" id="PTHR31332:SF0">
    <property type="entry name" value="7-HYDROXYMETHYL CHLOROPHYLL A REDUCTASE, CHLOROPLASTIC"/>
    <property type="match status" value="1"/>
</dbReference>
<dbReference type="InterPro" id="IPR007516">
    <property type="entry name" value="Co_F420_Hydgase/DH_bsu_N"/>
</dbReference>
<dbReference type="AlphaFoldDB" id="A0A848DC52"/>
<gene>
    <name evidence="2" type="ORF">GIS02_06580</name>
</gene>
<comment type="caution">
    <text evidence="2">The sequence shown here is derived from an EMBL/GenBank/DDBJ whole genome shotgun (WGS) entry which is preliminary data.</text>
</comment>
<feature type="domain" description="4Fe-4S ferredoxin-type" evidence="1">
    <location>
        <begin position="13"/>
        <end position="41"/>
    </location>
</feature>
<dbReference type="PANTHER" id="PTHR31332">
    <property type="entry name" value="7-HYDROXYMETHYL CHLOROPHYLL A REDUCTASE, CHLOROPLASTIC"/>
    <property type="match status" value="1"/>
</dbReference>
<dbReference type="Pfam" id="PF04422">
    <property type="entry name" value="FrhB_FdhB_N"/>
    <property type="match status" value="1"/>
</dbReference>
<sequence>MRFAENGTIIDLESKVIYNNICCYCGACGAFCPEYITYENQIPVTKKKCFEIHGACFDFCPRSFLPFFEMEKEIFGDIRSDAELGYYTRILSVKASGDMIIKTGQDGGVVTALLTYLMDKGEIDAACVCKKSDHIPWKPEPFVATTTEEILTCSGSKYEQTPMIVAVADAINNYETIAMVALPCHVQAIRKIQLSKAFDVGAGKVKYVIGLFCTETFDRDLLLAKLAEIGVDIDKVNKFDISAEGLKIYTDDGVITENIKAMKSCVREGCNVCYDFAAELADISVGSVGSEDGWNTVIVRSKIGEELIDGAKKAGVIKVKPMDEKSIELVRGLASGKKKENMKKIMQIADPVKILNLVVEPQHLHVLLKGCTTTHNASRK</sequence>
<dbReference type="PROSITE" id="PS00198">
    <property type="entry name" value="4FE4S_FER_1"/>
    <property type="match status" value="1"/>
</dbReference>
<evidence type="ECO:0000259" key="1">
    <source>
        <dbReference type="PROSITE" id="PS51379"/>
    </source>
</evidence>
<dbReference type="InterPro" id="IPR007525">
    <property type="entry name" value="FrhB_FdhB_C"/>
</dbReference>
<evidence type="ECO:0000313" key="2">
    <source>
        <dbReference type="EMBL" id="NMG83842.1"/>
    </source>
</evidence>
<evidence type="ECO:0000313" key="3">
    <source>
        <dbReference type="Proteomes" id="UP000606580"/>
    </source>
</evidence>
<protein>
    <recommendedName>
        <fullName evidence="1">4Fe-4S ferredoxin-type domain-containing protein</fullName>
    </recommendedName>
</protein>
<dbReference type="InterPro" id="IPR017900">
    <property type="entry name" value="4Fe4S_Fe_S_CS"/>
</dbReference>
<dbReference type="PROSITE" id="PS51379">
    <property type="entry name" value="4FE4S_FER_2"/>
    <property type="match status" value="1"/>
</dbReference>
<name>A0A848DC52_9EURY</name>
<organism evidence="2 3">
    <name type="scientific">Candidatus Ethanoperedens thermophilum</name>
    <dbReference type="NCBI Taxonomy" id="2766897"/>
    <lineage>
        <taxon>Archaea</taxon>
        <taxon>Methanobacteriati</taxon>
        <taxon>Methanobacteriota</taxon>
        <taxon>Stenosarchaea group</taxon>
        <taxon>Methanomicrobia</taxon>
        <taxon>Methanosarcinales</taxon>
        <taxon>Methanosarcinales incertae sedis</taxon>
        <taxon>GOM Arc I cluster</taxon>
        <taxon>Candidatus Ethanoperedens</taxon>
    </lineage>
</organism>
<dbReference type="EMBL" id="WNEG01000113">
    <property type="protein sequence ID" value="NMG83842.1"/>
    <property type="molecule type" value="Genomic_DNA"/>
</dbReference>
<dbReference type="InterPro" id="IPR017896">
    <property type="entry name" value="4Fe4S_Fe-S-bd"/>
</dbReference>
<reference evidence="2" key="1">
    <citation type="journal article" date="2020" name="MBio">
        <title>'Candidatus Ethanoperedens,' a Thermophilic Genus of Archaea Mediating the Anaerobic Oxidation of Ethane.</title>
        <authorList>
            <person name="Hahn C.J."/>
            <person name="Laso-Perez R."/>
            <person name="Vulcano F."/>
            <person name="Vaziourakis K.M."/>
            <person name="Stokke R."/>
            <person name="Steen I.H."/>
            <person name="Teske A."/>
            <person name="Boetius A."/>
            <person name="Liebeke M."/>
            <person name="Amann R."/>
            <person name="Knittel K."/>
            <person name="Wegener G."/>
        </authorList>
    </citation>
    <scope>NUCLEOTIDE SEQUENCE</scope>
    <source>
        <strain evidence="2">GoM-Arc1-LC-WB58</strain>
    </source>
</reference>